<evidence type="ECO:0000256" key="4">
    <source>
        <dbReference type="ARBA" id="ARBA00022771"/>
    </source>
</evidence>
<evidence type="ECO:0000259" key="10">
    <source>
        <dbReference type="PROSITE" id="PS50089"/>
    </source>
</evidence>
<dbReference type="InterPro" id="IPR001841">
    <property type="entry name" value="Znf_RING"/>
</dbReference>
<feature type="compositionally biased region" description="Gly residues" evidence="9">
    <location>
        <begin position="174"/>
        <end position="192"/>
    </location>
</feature>
<keyword evidence="3" id="KW-0479">Metal-binding</keyword>
<comment type="caution">
    <text evidence="11">The sequence shown here is derived from an EMBL/GenBank/DDBJ whole genome shotgun (WGS) entry which is preliminary data.</text>
</comment>
<evidence type="ECO:0000313" key="12">
    <source>
        <dbReference type="Proteomes" id="UP000664859"/>
    </source>
</evidence>
<feature type="domain" description="RING-type" evidence="10">
    <location>
        <begin position="67"/>
        <end position="116"/>
    </location>
</feature>
<dbReference type="EMBL" id="JAFCMP010000525">
    <property type="protein sequence ID" value="KAG5177444.1"/>
    <property type="molecule type" value="Genomic_DNA"/>
</dbReference>
<dbReference type="Proteomes" id="UP000664859">
    <property type="component" value="Unassembled WGS sequence"/>
</dbReference>
<organism evidence="11 12">
    <name type="scientific">Tribonema minus</name>
    <dbReference type="NCBI Taxonomy" id="303371"/>
    <lineage>
        <taxon>Eukaryota</taxon>
        <taxon>Sar</taxon>
        <taxon>Stramenopiles</taxon>
        <taxon>Ochrophyta</taxon>
        <taxon>PX clade</taxon>
        <taxon>Xanthophyceae</taxon>
        <taxon>Tribonematales</taxon>
        <taxon>Tribonemataceae</taxon>
        <taxon>Tribonema</taxon>
    </lineage>
</organism>
<dbReference type="InterPro" id="IPR013083">
    <property type="entry name" value="Znf_RING/FYVE/PHD"/>
</dbReference>
<evidence type="ECO:0000256" key="3">
    <source>
        <dbReference type="ARBA" id="ARBA00022723"/>
    </source>
</evidence>
<feature type="region of interest" description="Disordered" evidence="9">
    <location>
        <begin position="170"/>
        <end position="195"/>
    </location>
</feature>
<dbReference type="InterPro" id="IPR051653">
    <property type="entry name" value="E3_ligase_sorting_rcpt"/>
</dbReference>
<evidence type="ECO:0000256" key="1">
    <source>
        <dbReference type="ARBA" id="ARBA00004167"/>
    </source>
</evidence>
<evidence type="ECO:0000256" key="9">
    <source>
        <dbReference type="SAM" id="MobiDB-lite"/>
    </source>
</evidence>
<keyword evidence="5" id="KW-0862">Zinc</keyword>
<dbReference type="AlphaFoldDB" id="A0A836C9D2"/>
<keyword evidence="6" id="KW-1133">Transmembrane helix</keyword>
<dbReference type="PANTHER" id="PTHR47168:SF1">
    <property type="entry name" value="OS02G0798600 PROTEIN"/>
    <property type="match status" value="1"/>
</dbReference>
<evidence type="ECO:0000256" key="8">
    <source>
        <dbReference type="PROSITE-ProRule" id="PRU00175"/>
    </source>
</evidence>
<evidence type="ECO:0000256" key="6">
    <source>
        <dbReference type="ARBA" id="ARBA00022989"/>
    </source>
</evidence>
<dbReference type="SMART" id="SM00184">
    <property type="entry name" value="RING"/>
    <property type="match status" value="1"/>
</dbReference>
<evidence type="ECO:0000256" key="7">
    <source>
        <dbReference type="ARBA" id="ARBA00023136"/>
    </source>
</evidence>
<keyword evidence="12" id="KW-1185">Reference proteome</keyword>
<keyword evidence="7" id="KW-0472">Membrane</keyword>
<keyword evidence="2" id="KW-0812">Transmembrane</keyword>
<dbReference type="GO" id="GO:0016020">
    <property type="term" value="C:membrane"/>
    <property type="evidence" value="ECO:0007669"/>
    <property type="project" value="UniProtKB-SubCell"/>
</dbReference>
<dbReference type="OrthoDB" id="9984778at2759"/>
<comment type="subcellular location">
    <subcellularLocation>
        <location evidence="1">Membrane</location>
        <topology evidence="1">Single-pass membrane protein</topology>
    </subcellularLocation>
</comment>
<reference evidence="11" key="1">
    <citation type="submission" date="2021-02" db="EMBL/GenBank/DDBJ databases">
        <title>First Annotated Genome of the Yellow-green Alga Tribonema minus.</title>
        <authorList>
            <person name="Mahan K.M."/>
        </authorList>
    </citation>
    <scope>NUCLEOTIDE SEQUENCE</scope>
    <source>
        <strain evidence="11">UTEX B ZZ1240</strain>
    </source>
</reference>
<dbReference type="Pfam" id="PF17123">
    <property type="entry name" value="zf-RING_11"/>
    <property type="match status" value="1"/>
</dbReference>
<dbReference type="GO" id="GO:0008270">
    <property type="term" value="F:zinc ion binding"/>
    <property type="evidence" value="ECO:0007669"/>
    <property type="project" value="UniProtKB-KW"/>
</dbReference>
<gene>
    <name evidence="11" type="ORF">JKP88DRAFT_332496</name>
</gene>
<keyword evidence="4 8" id="KW-0863">Zinc-finger</keyword>
<dbReference type="PANTHER" id="PTHR47168">
    <property type="entry name" value="RING ZINC FINGER DOMAIN SUPERFAMILY PROTEIN-RELATED"/>
    <property type="match status" value="1"/>
</dbReference>
<accession>A0A836C9D2</accession>
<sequence length="228" mass="22974">MDLKPGPRSNLGLKELVVHHERKQQQLFTHVRLAQRQRHHQDASLLAQLPVTTFNGATGCGTSSSQCAICSDPFRSGDAVRALPCTHVYHAQCSETWLISVHNEVASFATLCPLCKAVAPLTTTQQVGGSAAAAAAAASGAGFCAAIPRQAFINLGACLHAGGGSSSGTCAAGGDSGGGSSSGGSSGGGGGAPLELEAIGRGEWMDLSTASLTSASPGVAPPLILLWE</sequence>
<evidence type="ECO:0000313" key="11">
    <source>
        <dbReference type="EMBL" id="KAG5177444.1"/>
    </source>
</evidence>
<evidence type="ECO:0000256" key="2">
    <source>
        <dbReference type="ARBA" id="ARBA00022692"/>
    </source>
</evidence>
<protein>
    <recommendedName>
        <fullName evidence="10">RING-type domain-containing protein</fullName>
    </recommendedName>
</protein>
<dbReference type="Gene3D" id="3.30.40.10">
    <property type="entry name" value="Zinc/RING finger domain, C3HC4 (zinc finger)"/>
    <property type="match status" value="1"/>
</dbReference>
<name>A0A836C9D2_9STRA</name>
<proteinExistence type="predicted"/>
<dbReference type="PROSITE" id="PS50089">
    <property type="entry name" value="ZF_RING_2"/>
    <property type="match status" value="1"/>
</dbReference>
<evidence type="ECO:0000256" key="5">
    <source>
        <dbReference type="ARBA" id="ARBA00022833"/>
    </source>
</evidence>
<dbReference type="SUPFAM" id="SSF57850">
    <property type="entry name" value="RING/U-box"/>
    <property type="match status" value="1"/>
</dbReference>